<proteinExistence type="predicted"/>
<comment type="caution">
    <text evidence="1">The sequence shown here is derived from an EMBL/GenBank/DDBJ whole genome shotgun (WGS) entry which is preliminary data.</text>
</comment>
<dbReference type="Proteomes" id="UP000471521">
    <property type="component" value="Unassembled WGS sequence"/>
</dbReference>
<dbReference type="InterPro" id="IPR055951">
    <property type="entry name" value="DUF7529"/>
</dbReference>
<dbReference type="EMBL" id="WUUU01000099">
    <property type="protein sequence ID" value="MXR21294.1"/>
    <property type="molecule type" value="Genomic_DNA"/>
</dbReference>
<dbReference type="AlphaFoldDB" id="A0A6B0SHP7"/>
<reference evidence="1 2" key="1">
    <citation type="submission" date="2019-12" db="EMBL/GenBank/DDBJ databases">
        <title>Isolation and characterization of three novel carbon monoxide-oxidizing members of Halobacteria from salione crusts and soils.</title>
        <authorList>
            <person name="Myers M.R."/>
            <person name="King G.M."/>
        </authorList>
    </citation>
    <scope>NUCLEOTIDE SEQUENCE [LARGE SCALE GENOMIC DNA]</scope>
    <source>
        <strain evidence="1 2">PCN9</strain>
    </source>
</reference>
<gene>
    <name evidence="1" type="ORF">GRX66_12010</name>
</gene>
<organism evidence="1 2">
    <name type="scientific">Halobacterium bonnevillei</name>
    <dbReference type="NCBI Taxonomy" id="2692200"/>
    <lineage>
        <taxon>Archaea</taxon>
        <taxon>Methanobacteriati</taxon>
        <taxon>Methanobacteriota</taxon>
        <taxon>Stenosarchaea group</taxon>
        <taxon>Halobacteria</taxon>
        <taxon>Halobacteriales</taxon>
        <taxon>Halobacteriaceae</taxon>
        <taxon>Halobacterium</taxon>
    </lineage>
</organism>
<evidence type="ECO:0000313" key="1">
    <source>
        <dbReference type="EMBL" id="MXR21294.1"/>
    </source>
</evidence>
<dbReference type="RefSeq" id="WP_159526780.1">
    <property type="nucleotide sequence ID" value="NZ_WUUU01000099.1"/>
</dbReference>
<keyword evidence="2" id="KW-1185">Reference proteome</keyword>
<dbReference type="OrthoDB" id="325206at2157"/>
<sequence length="165" mass="18111">MSENPAGDVPENVQAADGWNAVIDDMAATADAYRDRGWTTLELHPGDSVLVDSEFRTGLDVVLPGPEYEKLEAITEDDDTAFTDVDVFTAEDGGMFYLLVVEKDPDTETAVFVPAYYDPGGSQPKLDSITEAGELRLFCRRLNNDYVEFVHEDVAPFLPDGLLDA</sequence>
<name>A0A6B0SHP7_9EURY</name>
<accession>A0A6B0SHP7</accession>
<protein>
    <submittedName>
        <fullName evidence="1">Uncharacterized protein</fullName>
    </submittedName>
</protein>
<evidence type="ECO:0000313" key="2">
    <source>
        <dbReference type="Proteomes" id="UP000471521"/>
    </source>
</evidence>
<dbReference type="Pfam" id="PF24373">
    <property type="entry name" value="DUF7529"/>
    <property type="match status" value="1"/>
</dbReference>